<protein>
    <recommendedName>
        <fullName evidence="2">DDE-1 domain-containing protein</fullName>
    </recommendedName>
</protein>
<sequence length="155" mass="17820">MAKANGVILLTLPPHTSHKLQPMDRAIYKPLKRYYYGSAEQNYPGHLTPQPENVTPEHSPRDVNDQDMVARVGKFIITPSMIQPFPKSSSNNSTKGKRKRKPTTILTNTPIMKQMEIEEYDERIKKMKNVKKNFSPIVLTRKKEEKAGENTNRDN</sequence>
<evidence type="ECO:0000313" key="4">
    <source>
        <dbReference type="Proteomes" id="UP001516400"/>
    </source>
</evidence>
<dbReference type="AlphaFoldDB" id="A0ABD2N1W3"/>
<comment type="caution">
    <text evidence="3">The sequence shown here is derived from an EMBL/GenBank/DDBJ whole genome shotgun (WGS) entry which is preliminary data.</text>
</comment>
<dbReference type="EMBL" id="JABFTP020000062">
    <property type="protein sequence ID" value="KAL3272558.1"/>
    <property type="molecule type" value="Genomic_DNA"/>
</dbReference>
<keyword evidence="4" id="KW-1185">Reference proteome</keyword>
<feature type="region of interest" description="Disordered" evidence="1">
    <location>
        <begin position="42"/>
        <end position="64"/>
    </location>
</feature>
<dbReference type="Pfam" id="PF03184">
    <property type="entry name" value="DDE_1"/>
    <property type="match status" value="1"/>
</dbReference>
<accession>A0ABD2N1W3</accession>
<proteinExistence type="predicted"/>
<name>A0ABD2N1W3_9CUCU</name>
<feature type="region of interest" description="Disordered" evidence="1">
    <location>
        <begin position="80"/>
        <end position="110"/>
    </location>
</feature>
<organism evidence="3 4">
    <name type="scientific">Cryptolaemus montrouzieri</name>
    <dbReference type="NCBI Taxonomy" id="559131"/>
    <lineage>
        <taxon>Eukaryota</taxon>
        <taxon>Metazoa</taxon>
        <taxon>Ecdysozoa</taxon>
        <taxon>Arthropoda</taxon>
        <taxon>Hexapoda</taxon>
        <taxon>Insecta</taxon>
        <taxon>Pterygota</taxon>
        <taxon>Neoptera</taxon>
        <taxon>Endopterygota</taxon>
        <taxon>Coleoptera</taxon>
        <taxon>Polyphaga</taxon>
        <taxon>Cucujiformia</taxon>
        <taxon>Coccinelloidea</taxon>
        <taxon>Coccinellidae</taxon>
        <taxon>Scymninae</taxon>
        <taxon>Scymnini</taxon>
        <taxon>Cryptolaemus</taxon>
    </lineage>
</organism>
<evidence type="ECO:0000256" key="1">
    <source>
        <dbReference type="SAM" id="MobiDB-lite"/>
    </source>
</evidence>
<gene>
    <name evidence="3" type="ORF">HHI36_014029</name>
</gene>
<feature type="domain" description="DDE-1" evidence="2">
    <location>
        <begin position="4"/>
        <end position="39"/>
    </location>
</feature>
<reference evidence="3 4" key="1">
    <citation type="journal article" date="2021" name="BMC Biol.">
        <title>Horizontally acquired antibacterial genes associated with adaptive radiation of ladybird beetles.</title>
        <authorList>
            <person name="Li H.S."/>
            <person name="Tang X.F."/>
            <person name="Huang Y.H."/>
            <person name="Xu Z.Y."/>
            <person name="Chen M.L."/>
            <person name="Du X.Y."/>
            <person name="Qiu B.Y."/>
            <person name="Chen P.T."/>
            <person name="Zhang W."/>
            <person name="Slipinski A."/>
            <person name="Escalona H.E."/>
            <person name="Waterhouse R.M."/>
            <person name="Zwick A."/>
            <person name="Pang H."/>
        </authorList>
    </citation>
    <scope>NUCLEOTIDE SEQUENCE [LARGE SCALE GENOMIC DNA]</scope>
    <source>
        <strain evidence="3">SYSU2018</strain>
    </source>
</reference>
<dbReference type="Proteomes" id="UP001516400">
    <property type="component" value="Unassembled WGS sequence"/>
</dbReference>
<evidence type="ECO:0000313" key="3">
    <source>
        <dbReference type="EMBL" id="KAL3272558.1"/>
    </source>
</evidence>
<dbReference type="InterPro" id="IPR004875">
    <property type="entry name" value="DDE_SF_endonuclease_dom"/>
</dbReference>
<evidence type="ECO:0000259" key="2">
    <source>
        <dbReference type="Pfam" id="PF03184"/>
    </source>
</evidence>